<evidence type="ECO:0000256" key="4">
    <source>
        <dbReference type="ARBA" id="ARBA00022980"/>
    </source>
</evidence>
<evidence type="ECO:0000256" key="7">
    <source>
        <dbReference type="ARBA" id="ARBA00035249"/>
    </source>
</evidence>
<dbReference type="STRING" id="610380.E2BLF7"/>
<dbReference type="GO" id="GO:0003735">
    <property type="term" value="F:structural constituent of ribosome"/>
    <property type="evidence" value="ECO:0007669"/>
    <property type="project" value="InterPro"/>
</dbReference>
<accession>E2BLF7</accession>
<dbReference type="PANTHER" id="PTHR46685">
    <property type="entry name" value="28S RIBOSOMAL PROTEIN S15, MITOCHONDRIAL"/>
    <property type="match status" value="1"/>
</dbReference>
<comment type="subcellular location">
    <subcellularLocation>
        <location evidence="1">Mitochondrion</location>
    </subcellularLocation>
</comment>
<dbReference type="Proteomes" id="UP000008237">
    <property type="component" value="Unassembled WGS sequence"/>
</dbReference>
<dbReference type="PhylomeDB" id="E2BLF7"/>
<dbReference type="SUPFAM" id="SSF47060">
    <property type="entry name" value="S15/NS1 RNA-binding domain"/>
    <property type="match status" value="1"/>
</dbReference>
<dbReference type="Gene3D" id="1.10.287.10">
    <property type="entry name" value="S15/NS1, RNA-binding"/>
    <property type="match status" value="1"/>
</dbReference>
<protein>
    <recommendedName>
        <fullName evidence="7">Small ribosomal subunit protein uS15m</fullName>
    </recommendedName>
    <alternativeName>
        <fullName evidence="8">28S ribosomal protein S15, mitochondrial</fullName>
    </alternativeName>
</protein>
<evidence type="ECO:0000256" key="8">
    <source>
        <dbReference type="ARBA" id="ARBA00035528"/>
    </source>
</evidence>
<reference evidence="10 11" key="1">
    <citation type="journal article" date="2010" name="Science">
        <title>Genomic comparison of the ants Camponotus floridanus and Harpegnathos saltator.</title>
        <authorList>
            <person name="Bonasio R."/>
            <person name="Zhang G."/>
            <person name="Ye C."/>
            <person name="Mutti N.S."/>
            <person name="Fang X."/>
            <person name="Qin N."/>
            <person name="Donahue G."/>
            <person name="Yang P."/>
            <person name="Li Q."/>
            <person name="Li C."/>
            <person name="Zhang P."/>
            <person name="Huang Z."/>
            <person name="Berger S.L."/>
            <person name="Reinberg D."/>
            <person name="Wang J."/>
            <person name="Liebig J."/>
        </authorList>
    </citation>
    <scope>NUCLEOTIDE SEQUENCE [LARGE SCALE GENOMIC DNA]</scope>
    <source>
        <strain evidence="10 11">R22 G/1</strain>
    </source>
</reference>
<keyword evidence="6 9" id="KW-0687">Ribonucleoprotein</keyword>
<evidence type="ECO:0000256" key="3">
    <source>
        <dbReference type="ARBA" id="ARBA00022946"/>
    </source>
</evidence>
<proteinExistence type="inferred from homology"/>
<dbReference type="InterPro" id="IPR052137">
    <property type="entry name" value="uS15_ribosomal"/>
</dbReference>
<dbReference type="FunCoup" id="E2BLF7">
    <property type="interactions" value="843"/>
</dbReference>
<evidence type="ECO:0000256" key="6">
    <source>
        <dbReference type="ARBA" id="ARBA00023274"/>
    </source>
</evidence>
<evidence type="ECO:0000313" key="11">
    <source>
        <dbReference type="Proteomes" id="UP000008237"/>
    </source>
</evidence>
<keyword evidence="11" id="KW-1185">Reference proteome</keyword>
<organism evidence="11">
    <name type="scientific">Harpegnathos saltator</name>
    <name type="common">Jerdon's jumping ant</name>
    <dbReference type="NCBI Taxonomy" id="610380"/>
    <lineage>
        <taxon>Eukaryota</taxon>
        <taxon>Metazoa</taxon>
        <taxon>Ecdysozoa</taxon>
        <taxon>Arthropoda</taxon>
        <taxon>Hexapoda</taxon>
        <taxon>Insecta</taxon>
        <taxon>Pterygota</taxon>
        <taxon>Neoptera</taxon>
        <taxon>Endopterygota</taxon>
        <taxon>Hymenoptera</taxon>
        <taxon>Apocrita</taxon>
        <taxon>Aculeata</taxon>
        <taxon>Formicoidea</taxon>
        <taxon>Formicidae</taxon>
        <taxon>Ponerinae</taxon>
        <taxon>Ponerini</taxon>
        <taxon>Harpegnathos</taxon>
    </lineage>
</organism>
<keyword evidence="5" id="KW-0496">Mitochondrion</keyword>
<dbReference type="SMART" id="SM01387">
    <property type="entry name" value="Ribosomal_S15"/>
    <property type="match status" value="1"/>
</dbReference>
<dbReference type="PANTHER" id="PTHR46685:SF1">
    <property type="entry name" value="SMALL RIBOSOMAL SUBUNIT PROTEIN US15M"/>
    <property type="match status" value="1"/>
</dbReference>
<dbReference type="InParanoid" id="E2BLF7"/>
<evidence type="ECO:0000256" key="1">
    <source>
        <dbReference type="ARBA" id="ARBA00004173"/>
    </source>
</evidence>
<sequence length="273" mass="31973">MTSVMLNNCKRATRITASLLKSGDNLAKRRYATLEDYKITWTRPEKVSPLSPQKSGDQGIDVDVKESDMPEIYRESPEMKDASEIVKRMFTLKFLPLKATNDVMKTKIVNRVRRYNSDVLSPEVGVAKCTTKILRFRKLYEKNPTNGRIKTILKESIDQRRHQLAKLRKLDYRCFEYTLEKLNLVYKPRPELPTQIAKKESLTRLTEKHCNKIVQEKLDAYRVELKMQQKNFYIEKAEKLAFIRKEEIECGLEPTVSEEDVARAKQKAMEYQT</sequence>
<dbReference type="EMBL" id="GL449017">
    <property type="protein sequence ID" value="EFN83509.1"/>
    <property type="molecule type" value="Genomic_DNA"/>
</dbReference>
<dbReference type="Pfam" id="PF00312">
    <property type="entry name" value="Ribosomal_S15"/>
    <property type="match status" value="1"/>
</dbReference>
<gene>
    <name evidence="10" type="ORF">EAI_15445</name>
</gene>
<evidence type="ECO:0000256" key="5">
    <source>
        <dbReference type="ARBA" id="ARBA00023128"/>
    </source>
</evidence>
<dbReference type="GO" id="GO:0032543">
    <property type="term" value="P:mitochondrial translation"/>
    <property type="evidence" value="ECO:0007669"/>
    <property type="project" value="TreeGrafter"/>
</dbReference>
<dbReference type="OMA" id="QEQISCD"/>
<dbReference type="InterPro" id="IPR009068">
    <property type="entry name" value="uS15_NS1_RNA-bd_sf"/>
</dbReference>
<name>E2BLF7_HARSA</name>
<dbReference type="AlphaFoldDB" id="E2BLF7"/>
<dbReference type="KEGG" id="hst:105184150"/>
<keyword evidence="3" id="KW-0809">Transit peptide</keyword>
<dbReference type="GO" id="GO:0005763">
    <property type="term" value="C:mitochondrial small ribosomal subunit"/>
    <property type="evidence" value="ECO:0007669"/>
    <property type="project" value="TreeGrafter"/>
</dbReference>
<dbReference type="InterPro" id="IPR000589">
    <property type="entry name" value="Ribosomal_uS15"/>
</dbReference>
<keyword evidence="4 9" id="KW-0689">Ribosomal protein</keyword>
<evidence type="ECO:0000256" key="2">
    <source>
        <dbReference type="ARBA" id="ARBA00008434"/>
    </source>
</evidence>
<dbReference type="GO" id="GO:0003723">
    <property type="term" value="F:RNA binding"/>
    <property type="evidence" value="ECO:0007669"/>
    <property type="project" value="TreeGrafter"/>
</dbReference>
<evidence type="ECO:0000256" key="9">
    <source>
        <dbReference type="RuleBase" id="RU003919"/>
    </source>
</evidence>
<evidence type="ECO:0000313" key="10">
    <source>
        <dbReference type="EMBL" id="EFN83509.1"/>
    </source>
</evidence>
<comment type="similarity">
    <text evidence="2 9">Belongs to the universal ribosomal protein uS15 family.</text>
</comment>
<dbReference type="OrthoDB" id="441444at2759"/>